<reference evidence="2 3" key="1">
    <citation type="submission" date="2018-10" db="EMBL/GenBank/DDBJ databases">
        <title>Phylogenomics of Brevibacillus.</title>
        <authorList>
            <person name="Dunlap C."/>
        </authorList>
    </citation>
    <scope>NUCLEOTIDE SEQUENCE [LARGE SCALE GENOMIC DNA]</scope>
    <source>
        <strain evidence="2 3">DSM 100115</strain>
    </source>
</reference>
<evidence type="ECO:0000259" key="1">
    <source>
        <dbReference type="Pfam" id="PF13021"/>
    </source>
</evidence>
<protein>
    <submittedName>
        <fullName evidence="2">DUF3885 domain-containing protein</fullName>
    </submittedName>
</protein>
<keyword evidence="3" id="KW-1185">Reference proteome</keyword>
<sequence length="217" mass="25880">MDFNVELNQYLSMTFSNLELKKPLFYNARIGIRFELGANLSDFNKRMEQIYYRTSALFRKLNENNHEIYLVVFLDSWDDEPISVNELLLLNYLKKYIDSEELMGKVSKLKVPYRYPDLDDDCKTETYRYCLKCKVDNIDVSNLLEALANQYVGIQPSFIGDVYVVNSTNNTIFHMYDDRGVDIISHRKETIQELYKDFNDWILDYDREKIDSIFQRD</sequence>
<dbReference type="AlphaFoldDB" id="A0A3M8AHU2"/>
<gene>
    <name evidence="2" type="ORF">EDM57_22690</name>
</gene>
<evidence type="ECO:0000313" key="2">
    <source>
        <dbReference type="EMBL" id="RNB50740.1"/>
    </source>
</evidence>
<feature type="domain" description="DUF3885" evidence="1">
    <location>
        <begin position="7"/>
        <end position="206"/>
    </location>
</feature>
<accession>A0A3M8AHU2</accession>
<dbReference type="InterPro" id="IPR024976">
    <property type="entry name" value="DUF3885"/>
</dbReference>
<evidence type="ECO:0000313" key="3">
    <source>
        <dbReference type="Proteomes" id="UP000268829"/>
    </source>
</evidence>
<name>A0A3M8AHU2_9BACL</name>
<proteinExistence type="predicted"/>
<dbReference type="EMBL" id="RHHS01000074">
    <property type="protein sequence ID" value="RNB50740.1"/>
    <property type="molecule type" value="Genomic_DNA"/>
</dbReference>
<dbReference type="RefSeq" id="WP_122906938.1">
    <property type="nucleotide sequence ID" value="NZ_RHHS01000074.1"/>
</dbReference>
<comment type="caution">
    <text evidence="2">The sequence shown here is derived from an EMBL/GenBank/DDBJ whole genome shotgun (WGS) entry which is preliminary data.</text>
</comment>
<organism evidence="2 3">
    <name type="scientific">Brevibacillus gelatini</name>
    <dbReference type="NCBI Taxonomy" id="1655277"/>
    <lineage>
        <taxon>Bacteria</taxon>
        <taxon>Bacillati</taxon>
        <taxon>Bacillota</taxon>
        <taxon>Bacilli</taxon>
        <taxon>Bacillales</taxon>
        <taxon>Paenibacillaceae</taxon>
        <taxon>Brevibacillus</taxon>
    </lineage>
</organism>
<dbReference type="Proteomes" id="UP000268829">
    <property type="component" value="Unassembled WGS sequence"/>
</dbReference>
<dbReference type="OrthoDB" id="72213at2"/>
<dbReference type="Pfam" id="PF13021">
    <property type="entry name" value="DUF3885"/>
    <property type="match status" value="1"/>
</dbReference>